<evidence type="ECO:0000313" key="1">
    <source>
        <dbReference type="EMBL" id="NDY81923.1"/>
    </source>
</evidence>
<comment type="caution">
    <text evidence="1">The sequence shown here is derived from an EMBL/GenBank/DDBJ whole genome shotgun (WGS) entry which is preliminary data.</text>
</comment>
<protein>
    <submittedName>
        <fullName evidence="1">Uncharacterized protein</fullName>
    </submittedName>
</protein>
<proteinExistence type="predicted"/>
<gene>
    <name evidence="1" type="ORF">G3I67_01645</name>
</gene>
<accession>A0A6B2QVJ1</accession>
<organism evidence="1">
    <name type="scientific">Sheuella amnicola</name>
    <dbReference type="NCBI Taxonomy" id="2707330"/>
    <lineage>
        <taxon>Bacteria</taxon>
        <taxon>Pseudomonadati</taxon>
        <taxon>Pseudomonadota</taxon>
        <taxon>Betaproteobacteria</taxon>
        <taxon>Burkholderiales</taxon>
        <taxon>Alcaligenaceae</taxon>
        <taxon>Sheuella</taxon>
    </lineage>
</organism>
<sequence length="121" mass="13581">MNIYFKTTVLHIVSSGLFVYSTMAYSQSPLSVPVPLAPPPNSQSLTEVQKRDHDPERWTQEDITLDEQFATAKKEAMAAYQIAIDECKHKQAGDTAQCLLQARHEMEADMARIKAQFGIPN</sequence>
<dbReference type="RefSeq" id="WP_163651212.1">
    <property type="nucleotide sequence ID" value="NZ_JAAGRN010000001.1"/>
</dbReference>
<name>A0A6B2QVJ1_9BURK</name>
<dbReference type="EMBL" id="JAAGRN010000001">
    <property type="protein sequence ID" value="NDY81923.1"/>
    <property type="molecule type" value="Genomic_DNA"/>
</dbReference>
<reference evidence="1" key="1">
    <citation type="submission" date="2020-02" db="EMBL/GenBank/DDBJ databases">
        <authorList>
            <person name="Chen W.-M."/>
        </authorList>
    </citation>
    <scope>NUCLEOTIDE SEQUENCE</scope>
    <source>
        <strain evidence="1">NBD-18</strain>
    </source>
</reference>
<dbReference type="AlphaFoldDB" id="A0A6B2QVJ1"/>